<name>A0A5J4X4H9_9EUKA</name>
<evidence type="ECO:0000256" key="1">
    <source>
        <dbReference type="SAM" id="Coils"/>
    </source>
</evidence>
<reference evidence="2 3" key="1">
    <citation type="submission" date="2019-03" db="EMBL/GenBank/DDBJ databases">
        <title>Single cell metagenomics reveals metabolic interactions within the superorganism composed of flagellate Streblomastix strix and complex community of Bacteroidetes bacteria on its surface.</title>
        <authorList>
            <person name="Treitli S.C."/>
            <person name="Kolisko M."/>
            <person name="Husnik F."/>
            <person name="Keeling P."/>
            <person name="Hampl V."/>
        </authorList>
    </citation>
    <scope>NUCLEOTIDE SEQUENCE [LARGE SCALE GENOMIC DNA]</scope>
    <source>
        <strain evidence="2">ST1C</strain>
    </source>
</reference>
<comment type="caution">
    <text evidence="2">The sequence shown here is derived from an EMBL/GenBank/DDBJ whole genome shotgun (WGS) entry which is preliminary data.</text>
</comment>
<accession>A0A5J4X4H9</accession>
<gene>
    <name evidence="2" type="ORF">EZS28_002829</name>
</gene>
<dbReference type="InterPro" id="IPR011009">
    <property type="entry name" value="Kinase-like_dom_sf"/>
</dbReference>
<feature type="coiled-coil region" evidence="1">
    <location>
        <begin position="144"/>
        <end position="180"/>
    </location>
</feature>
<dbReference type="Proteomes" id="UP000324800">
    <property type="component" value="Unassembled WGS sequence"/>
</dbReference>
<evidence type="ECO:0000313" key="3">
    <source>
        <dbReference type="Proteomes" id="UP000324800"/>
    </source>
</evidence>
<protein>
    <recommendedName>
        <fullName evidence="4">Protein kinase domain-containing protein</fullName>
    </recommendedName>
</protein>
<proteinExistence type="predicted"/>
<evidence type="ECO:0000313" key="2">
    <source>
        <dbReference type="EMBL" id="KAA6401646.1"/>
    </source>
</evidence>
<dbReference type="Gene3D" id="1.10.510.10">
    <property type="entry name" value="Transferase(Phosphotransferase) domain 1"/>
    <property type="match status" value="1"/>
</dbReference>
<keyword evidence="1" id="KW-0175">Coiled coil</keyword>
<organism evidence="2 3">
    <name type="scientific">Streblomastix strix</name>
    <dbReference type="NCBI Taxonomy" id="222440"/>
    <lineage>
        <taxon>Eukaryota</taxon>
        <taxon>Metamonada</taxon>
        <taxon>Preaxostyla</taxon>
        <taxon>Oxymonadida</taxon>
        <taxon>Streblomastigidae</taxon>
        <taxon>Streblomastix</taxon>
    </lineage>
</organism>
<dbReference type="AlphaFoldDB" id="A0A5J4X4H9"/>
<dbReference type="EMBL" id="SNRW01000356">
    <property type="protein sequence ID" value="KAA6401646.1"/>
    <property type="molecule type" value="Genomic_DNA"/>
</dbReference>
<sequence>MTKLNCIVRNAEIKDDILWDLLSQMLEFDPEIRITAAEALQHPYFTSPEALCDISQEQRDLSQLAAKAEKKGDATVTEFDKDPTFIVVESIIQQFILEEIRQNQQKEQIQHDNDKMNEELKYGNEGFQSVFKEKEYDKYPLNENINSAEIAEQLQAERDLLEQNMTLEEIKQKFENYEELSLLDIDVICRRNTELDAEMSQL</sequence>
<evidence type="ECO:0008006" key="4">
    <source>
        <dbReference type="Google" id="ProtNLM"/>
    </source>
</evidence>
<dbReference type="SUPFAM" id="SSF56112">
    <property type="entry name" value="Protein kinase-like (PK-like)"/>
    <property type="match status" value="1"/>
</dbReference>